<feature type="domain" description="Ig-like" evidence="9">
    <location>
        <begin position="11"/>
        <end position="115"/>
    </location>
</feature>
<evidence type="ECO:0000313" key="11">
    <source>
        <dbReference type="Proteomes" id="UP001434883"/>
    </source>
</evidence>
<organism evidence="10 11">
    <name type="scientific">Xenoophorus captivus</name>
    <dbReference type="NCBI Taxonomy" id="1517983"/>
    <lineage>
        <taxon>Eukaryota</taxon>
        <taxon>Metazoa</taxon>
        <taxon>Chordata</taxon>
        <taxon>Craniata</taxon>
        <taxon>Vertebrata</taxon>
        <taxon>Euteleostomi</taxon>
        <taxon>Actinopterygii</taxon>
        <taxon>Neopterygii</taxon>
        <taxon>Teleostei</taxon>
        <taxon>Neoteleostei</taxon>
        <taxon>Acanthomorphata</taxon>
        <taxon>Ovalentaria</taxon>
        <taxon>Atherinomorphae</taxon>
        <taxon>Cyprinodontiformes</taxon>
        <taxon>Goodeidae</taxon>
        <taxon>Xenoophorus</taxon>
    </lineage>
</organism>
<keyword evidence="5 8" id="KW-0472">Membrane</keyword>
<dbReference type="SMART" id="SM00409">
    <property type="entry name" value="IG"/>
    <property type="match status" value="3"/>
</dbReference>
<dbReference type="InterPro" id="IPR052051">
    <property type="entry name" value="TCR_complex_component"/>
</dbReference>
<dbReference type="Proteomes" id="UP001434883">
    <property type="component" value="Unassembled WGS sequence"/>
</dbReference>
<evidence type="ECO:0000256" key="3">
    <source>
        <dbReference type="ARBA" id="ARBA00022729"/>
    </source>
</evidence>
<keyword evidence="4" id="KW-0391">Immunity</keyword>
<evidence type="ECO:0000256" key="2">
    <source>
        <dbReference type="ARBA" id="ARBA00022475"/>
    </source>
</evidence>
<keyword evidence="11" id="KW-1185">Reference proteome</keyword>
<dbReference type="InterPro" id="IPR003599">
    <property type="entry name" value="Ig_sub"/>
</dbReference>
<keyword evidence="3" id="KW-0732">Signal</keyword>
<dbReference type="Gene3D" id="2.60.40.10">
    <property type="entry name" value="Immunoglobulins"/>
    <property type="match status" value="3"/>
</dbReference>
<dbReference type="InterPro" id="IPR036179">
    <property type="entry name" value="Ig-like_dom_sf"/>
</dbReference>
<dbReference type="PROSITE" id="PS50835">
    <property type="entry name" value="IG_LIKE"/>
    <property type="match status" value="3"/>
</dbReference>
<comment type="subcellular location">
    <subcellularLocation>
        <location evidence="1">Cell membrane</location>
    </subcellularLocation>
</comment>
<keyword evidence="6" id="KW-1015">Disulfide bond</keyword>
<evidence type="ECO:0000256" key="7">
    <source>
        <dbReference type="ARBA" id="ARBA00023180"/>
    </source>
</evidence>
<keyword evidence="8" id="KW-0812">Transmembrane</keyword>
<evidence type="ECO:0000256" key="8">
    <source>
        <dbReference type="SAM" id="Phobius"/>
    </source>
</evidence>
<dbReference type="SUPFAM" id="SSF48726">
    <property type="entry name" value="Immunoglobulin"/>
    <property type="match status" value="3"/>
</dbReference>
<comment type="caution">
    <text evidence="10">The sequence shown here is derived from an EMBL/GenBank/DDBJ whole genome shotgun (WGS) entry which is preliminary data.</text>
</comment>
<accession>A0ABV0RG96</accession>
<evidence type="ECO:0000256" key="5">
    <source>
        <dbReference type="ARBA" id="ARBA00023136"/>
    </source>
</evidence>
<feature type="transmembrane region" description="Helical" evidence="8">
    <location>
        <begin position="246"/>
        <end position="268"/>
    </location>
</feature>
<dbReference type="PANTHER" id="PTHR19433">
    <property type="entry name" value="T-CELL RECEPTOR ALPHA CHAIN V REGION-RELATED"/>
    <property type="match status" value="1"/>
</dbReference>
<sequence length="399" mass="44327">MVQKTYLHLTPPVRRNSNFISAPIGENVTLRCFHERKDSETICWYRQTVGQQPKLIASFYVYGEEITFYDEFKNNAHFSLVIEDEANQLIISNLRISDSATYFCGISNAQVVTFAQGTVLSVKSSGSNVRALIHQLTSESIQPGRSVTLNCSVQTGSCGGEHTVYWFKDSDGFQPGFIYTHEKRNGQCEKNSSTQIHTCVYNMPMKNLHVSDVDTNYCIVASCGHILFGNAAMQNFSREKNVLKNVLVGTLPGCLTTLLVALLIFFACRLRKTSHQAKESQFTAAMTAPWTLVYQSTSETVLPGGSVTLKCTVQPGSCGEEHSVYWFKNSEESQQGLVYSHGGEDERCRKKTNDSRQSCVYKLPIRNLSSSHAGTYYCAVASCGHVLFGKGTKLDLKGE</sequence>
<dbReference type="SMART" id="SM00406">
    <property type="entry name" value="IGv"/>
    <property type="match status" value="3"/>
</dbReference>
<dbReference type="InterPro" id="IPR007110">
    <property type="entry name" value="Ig-like_dom"/>
</dbReference>
<keyword evidence="2" id="KW-1003">Cell membrane</keyword>
<dbReference type="Pfam" id="PF07686">
    <property type="entry name" value="V-set"/>
    <property type="match status" value="2"/>
</dbReference>
<evidence type="ECO:0000256" key="6">
    <source>
        <dbReference type="ARBA" id="ARBA00023157"/>
    </source>
</evidence>
<dbReference type="PANTHER" id="PTHR19433:SF127">
    <property type="entry name" value="NITR9"/>
    <property type="match status" value="1"/>
</dbReference>
<evidence type="ECO:0000256" key="4">
    <source>
        <dbReference type="ARBA" id="ARBA00022859"/>
    </source>
</evidence>
<proteinExistence type="predicted"/>
<evidence type="ECO:0000259" key="9">
    <source>
        <dbReference type="PROSITE" id="PS50835"/>
    </source>
</evidence>
<reference evidence="10 11" key="1">
    <citation type="submission" date="2021-06" db="EMBL/GenBank/DDBJ databases">
        <authorList>
            <person name="Palmer J.M."/>
        </authorList>
    </citation>
    <scope>NUCLEOTIDE SEQUENCE [LARGE SCALE GENOMIC DNA]</scope>
    <source>
        <strain evidence="10 11">XC_2019</strain>
        <tissue evidence="10">Muscle</tissue>
    </source>
</reference>
<keyword evidence="8" id="KW-1133">Transmembrane helix</keyword>
<dbReference type="CDD" id="cd00099">
    <property type="entry name" value="IgV"/>
    <property type="match status" value="1"/>
</dbReference>
<feature type="domain" description="Ig-like" evidence="9">
    <location>
        <begin position="289"/>
        <end position="380"/>
    </location>
</feature>
<dbReference type="InterPro" id="IPR013106">
    <property type="entry name" value="Ig_V-set"/>
</dbReference>
<evidence type="ECO:0000256" key="1">
    <source>
        <dbReference type="ARBA" id="ARBA00004236"/>
    </source>
</evidence>
<dbReference type="EMBL" id="JAHRIN010044013">
    <property type="protein sequence ID" value="MEQ2207190.1"/>
    <property type="molecule type" value="Genomic_DNA"/>
</dbReference>
<protein>
    <recommendedName>
        <fullName evidence="9">Ig-like domain-containing protein</fullName>
    </recommendedName>
</protein>
<name>A0ABV0RG96_9TELE</name>
<dbReference type="InterPro" id="IPR013783">
    <property type="entry name" value="Ig-like_fold"/>
</dbReference>
<gene>
    <name evidence="10" type="ORF">XENOCAPTIV_008530</name>
</gene>
<keyword evidence="7" id="KW-0325">Glycoprotein</keyword>
<feature type="domain" description="Ig-like" evidence="9">
    <location>
        <begin position="127"/>
        <end position="237"/>
    </location>
</feature>
<evidence type="ECO:0000313" key="10">
    <source>
        <dbReference type="EMBL" id="MEQ2207190.1"/>
    </source>
</evidence>